<keyword evidence="4" id="KW-1185">Reference proteome</keyword>
<name>A0A5C2RQA3_9APHY</name>
<dbReference type="Proteomes" id="UP000313359">
    <property type="component" value="Unassembled WGS sequence"/>
</dbReference>
<gene>
    <name evidence="3" type="ORF">L227DRAFT_513249</name>
</gene>
<organism evidence="3 4">
    <name type="scientific">Lentinus tigrinus ALCF2SS1-6</name>
    <dbReference type="NCBI Taxonomy" id="1328759"/>
    <lineage>
        <taxon>Eukaryota</taxon>
        <taxon>Fungi</taxon>
        <taxon>Dikarya</taxon>
        <taxon>Basidiomycota</taxon>
        <taxon>Agaricomycotina</taxon>
        <taxon>Agaricomycetes</taxon>
        <taxon>Polyporales</taxon>
        <taxon>Polyporaceae</taxon>
        <taxon>Lentinus</taxon>
    </lineage>
</organism>
<dbReference type="EMBL" id="ML122321">
    <property type="protein sequence ID" value="RPD53484.1"/>
    <property type="molecule type" value="Genomic_DNA"/>
</dbReference>
<keyword evidence="1" id="KW-0175">Coiled coil</keyword>
<evidence type="ECO:0000256" key="1">
    <source>
        <dbReference type="SAM" id="Coils"/>
    </source>
</evidence>
<reference evidence="3" key="1">
    <citation type="journal article" date="2018" name="Genome Biol. Evol.">
        <title>Genomics and development of Lentinus tigrinus, a white-rot wood-decaying mushroom with dimorphic fruiting bodies.</title>
        <authorList>
            <person name="Wu B."/>
            <person name="Xu Z."/>
            <person name="Knudson A."/>
            <person name="Carlson A."/>
            <person name="Chen N."/>
            <person name="Kovaka S."/>
            <person name="LaButti K."/>
            <person name="Lipzen A."/>
            <person name="Pennachio C."/>
            <person name="Riley R."/>
            <person name="Schakwitz W."/>
            <person name="Umezawa K."/>
            <person name="Ohm R.A."/>
            <person name="Grigoriev I.V."/>
            <person name="Nagy L.G."/>
            <person name="Gibbons J."/>
            <person name="Hibbett D."/>
        </authorList>
    </citation>
    <scope>NUCLEOTIDE SEQUENCE [LARGE SCALE GENOMIC DNA]</scope>
    <source>
        <strain evidence="3">ALCF2SS1-6</strain>
    </source>
</reference>
<dbReference type="AlphaFoldDB" id="A0A5C2RQA3"/>
<dbReference type="OrthoDB" id="3255996at2759"/>
<sequence length="310" mass="34137">MGTTGAGLTREDELDMARNNELTNAWSIVKKKSPWFWNMKALISQRPNVIPMGVGNSADAVDVDAILGDAITVSEDAGDIKPAPRPSLDLFFKDDESSSDASEGETEFLQRIQKRRASVVSAADSNEGEGKGGAPPANKRTPARATASISATKGNKKSSSKKLKMADNFSDIAVAEEVTRQKTLELQIIKAQQDTLKYKAKLTAQLEKERIKAEKAQLNAEMLKFKMRQEHELKLARINRGTLPGMYVLVTRIYMLIPEWSQAPQTTTRLRALLGLVGGTRWMSLLQASGRMPTAERHRAVWGTTSFSSM</sequence>
<evidence type="ECO:0000313" key="3">
    <source>
        <dbReference type="EMBL" id="RPD53484.1"/>
    </source>
</evidence>
<proteinExistence type="predicted"/>
<evidence type="ECO:0000313" key="4">
    <source>
        <dbReference type="Proteomes" id="UP000313359"/>
    </source>
</evidence>
<accession>A0A5C2RQA3</accession>
<feature type="region of interest" description="Disordered" evidence="2">
    <location>
        <begin position="76"/>
        <end position="162"/>
    </location>
</feature>
<evidence type="ECO:0008006" key="5">
    <source>
        <dbReference type="Google" id="ProtNLM"/>
    </source>
</evidence>
<evidence type="ECO:0000256" key="2">
    <source>
        <dbReference type="SAM" id="MobiDB-lite"/>
    </source>
</evidence>
<feature type="coiled-coil region" evidence="1">
    <location>
        <begin position="199"/>
        <end position="228"/>
    </location>
</feature>
<protein>
    <recommendedName>
        <fullName evidence="5">No apical meristem-associated C-terminal domain-containing protein</fullName>
    </recommendedName>
</protein>